<sequence length="234" mass="26504">MKTIGIIGGMGPLATVKLFEKIVLNTSASSDQEHPPILIDNNTRIPDRTQFVLGKGLDPRPELIKSAKKLEKMGADFLIMPCNNAHYFYEDIVKEIDIPLLSMIEVAVETVKTRFKDEKIGILGTDGTIMGRVYQKALERENLDYLIPSIEGQKEVMKLIYNIKMGIYDNNLEKLYEEFFDMKNNGVQVFIIGCTELSVAVDMYNFKEKIEYIDALELLAKKAIVEAGANLYIR</sequence>
<dbReference type="Proteomes" id="UP000298381">
    <property type="component" value="Unassembled WGS sequence"/>
</dbReference>
<protein>
    <submittedName>
        <fullName evidence="3">Amino acid racemase</fullName>
        <ecNumber evidence="3">5.1.1.-</ecNumber>
    </submittedName>
</protein>
<dbReference type="OrthoDB" id="9803739at2"/>
<organism evidence="3 4">
    <name type="scientific">Soehngenia longivitae</name>
    <dbReference type="NCBI Taxonomy" id="2562294"/>
    <lineage>
        <taxon>Bacteria</taxon>
        <taxon>Bacillati</taxon>
        <taxon>Bacillota</taxon>
        <taxon>Tissierellia</taxon>
        <taxon>Tissierellales</taxon>
        <taxon>Tissierellaceae</taxon>
        <taxon>Soehngenia</taxon>
    </lineage>
</organism>
<accession>A0A4Z0D574</accession>
<gene>
    <name evidence="3" type="ORF">E4100_07595</name>
</gene>
<evidence type="ECO:0000256" key="2">
    <source>
        <dbReference type="ARBA" id="ARBA00023235"/>
    </source>
</evidence>
<name>A0A4Z0D574_9FIRM</name>
<evidence type="ECO:0000313" key="3">
    <source>
        <dbReference type="EMBL" id="TFZ39672.1"/>
    </source>
</evidence>
<evidence type="ECO:0000313" key="4">
    <source>
        <dbReference type="Proteomes" id="UP000298381"/>
    </source>
</evidence>
<dbReference type="PANTHER" id="PTHR21198:SF7">
    <property type="entry name" value="ASPARTATE-GLUTAMATE RACEMASE FAMILY"/>
    <property type="match status" value="1"/>
</dbReference>
<comment type="caution">
    <text evidence="3">The sequence shown here is derived from an EMBL/GenBank/DDBJ whole genome shotgun (WGS) entry which is preliminary data.</text>
</comment>
<dbReference type="EC" id="5.1.1.-" evidence="3"/>
<comment type="similarity">
    <text evidence="1">Belongs to the aspartate/glutamate racemases family.</text>
</comment>
<keyword evidence="4" id="KW-1185">Reference proteome</keyword>
<evidence type="ECO:0000256" key="1">
    <source>
        <dbReference type="ARBA" id="ARBA00007847"/>
    </source>
</evidence>
<keyword evidence="2 3" id="KW-0413">Isomerase</keyword>
<proteinExistence type="inferred from homology"/>
<reference evidence="3 4" key="1">
    <citation type="submission" date="2019-03" db="EMBL/GenBank/DDBJ databases">
        <title>Draft genome sequence data and analysis of a Fermenting Bacterium, Soehngenia longevitae strain 1933PT, isolated from petroleum reservoir in Azerbaijan.</title>
        <authorList>
            <person name="Grouzdev D.S."/>
            <person name="Bidzhieva S.K."/>
            <person name="Sokolova D.S."/>
            <person name="Tourova T.P."/>
            <person name="Poltaraus A.B."/>
            <person name="Nazina T.N."/>
        </authorList>
    </citation>
    <scope>NUCLEOTIDE SEQUENCE [LARGE SCALE GENOMIC DNA]</scope>
    <source>
        <strain evidence="3 4">1933P</strain>
    </source>
</reference>
<dbReference type="NCBIfam" id="TIGR00035">
    <property type="entry name" value="asp_race"/>
    <property type="match status" value="1"/>
</dbReference>
<dbReference type="InterPro" id="IPR015942">
    <property type="entry name" value="Asp/Glu/hydantoin_racemase"/>
</dbReference>
<dbReference type="PANTHER" id="PTHR21198">
    <property type="entry name" value="GLUTAMATE RACEMASE"/>
    <property type="match status" value="1"/>
</dbReference>
<dbReference type="InterPro" id="IPR001920">
    <property type="entry name" value="Asp/Glu_race"/>
</dbReference>
<dbReference type="GO" id="GO:0047661">
    <property type="term" value="F:amino-acid racemase activity"/>
    <property type="evidence" value="ECO:0007669"/>
    <property type="project" value="InterPro"/>
</dbReference>
<dbReference type="Gene3D" id="3.40.50.1860">
    <property type="match status" value="2"/>
</dbReference>
<dbReference type="RefSeq" id="WP_135271440.1">
    <property type="nucleotide sequence ID" value="NZ_SRIB01000010.1"/>
</dbReference>
<dbReference type="EMBL" id="SRIB01000010">
    <property type="protein sequence ID" value="TFZ39672.1"/>
    <property type="molecule type" value="Genomic_DNA"/>
</dbReference>
<dbReference type="Pfam" id="PF01177">
    <property type="entry name" value="Asp_Glu_race"/>
    <property type="match status" value="1"/>
</dbReference>
<dbReference type="InterPro" id="IPR004380">
    <property type="entry name" value="Asp_race"/>
</dbReference>
<dbReference type="SUPFAM" id="SSF53681">
    <property type="entry name" value="Aspartate/glutamate racemase"/>
    <property type="match status" value="2"/>
</dbReference>
<dbReference type="AlphaFoldDB" id="A0A4Z0D574"/>